<protein>
    <submittedName>
        <fullName evidence="1">Glycerol kinase</fullName>
    </submittedName>
</protein>
<evidence type="ECO:0000313" key="1">
    <source>
        <dbReference type="EMBL" id="KDN26366.1"/>
    </source>
</evidence>
<dbReference type="EMBL" id="JFFR01000033">
    <property type="protein sequence ID" value="KDN26366.1"/>
    <property type="molecule type" value="Genomic_DNA"/>
</dbReference>
<comment type="caution">
    <text evidence="1">The sequence shown here is derived from an EMBL/GenBank/DDBJ whole genome shotgun (WGS) entry which is preliminary data.</text>
</comment>
<keyword evidence="1" id="KW-0808">Transferase</keyword>
<proteinExistence type="predicted"/>
<dbReference type="RefSeq" id="WP_032553619.1">
    <property type="nucleotide sequence ID" value="NZ_JFFR01000033.1"/>
</dbReference>
<reference evidence="1 2" key="1">
    <citation type="submission" date="2014-02" db="EMBL/GenBank/DDBJ databases">
        <title>Vibrio fortis Dalian14 Genome Sequencing.</title>
        <authorList>
            <person name="Wang Y."/>
            <person name="Song L."/>
            <person name="Liu G."/>
            <person name="Ding J."/>
        </authorList>
    </citation>
    <scope>NUCLEOTIDE SEQUENCE [LARGE SCALE GENOMIC DNA]</scope>
    <source>
        <strain evidence="1 2">Dalian14</strain>
    </source>
</reference>
<dbReference type="STRING" id="212667.VFDL14_10775"/>
<name>A0A066UG17_9VIBR</name>
<sequence length="289" mass="32585">MTSDKLSTSALAKLKDLEPKTLFSQLKSAGYIVRGGDKWVLTERGEAFGGEYVDHTKFGQFIVWPENLLIDTASTAGTTLTATQLGQSLQLSAKKINLLLNELGWIRREDDGWHITNTGLKVGGEQREDKATNNAFVVWHDSVAKNKRLKQSVVEFLGKDAESHSTDVSFSSFRQKFEAKHRTLDGHYVRSKGELIIDNWLYMAGVVHAYERPLPIATEIVSDFYLPSGKVYIQFWGSDKGAIDNKQKETTQKVYKEHGFDLIEIYPEDIPNLDSVLPPLLRQFGIKAY</sequence>
<organism evidence="1 2">
    <name type="scientific">Vibrio fortis</name>
    <dbReference type="NCBI Taxonomy" id="212667"/>
    <lineage>
        <taxon>Bacteria</taxon>
        <taxon>Pseudomonadati</taxon>
        <taxon>Pseudomonadota</taxon>
        <taxon>Gammaproteobacteria</taxon>
        <taxon>Vibrionales</taxon>
        <taxon>Vibrionaceae</taxon>
        <taxon>Vibrio</taxon>
    </lineage>
</organism>
<dbReference type="OrthoDB" id="5500241at2"/>
<dbReference type="AlphaFoldDB" id="A0A066UG17"/>
<keyword evidence="2" id="KW-1185">Reference proteome</keyword>
<dbReference type="Proteomes" id="UP000027219">
    <property type="component" value="Unassembled WGS sequence"/>
</dbReference>
<accession>A0A066UG17</accession>
<evidence type="ECO:0000313" key="2">
    <source>
        <dbReference type="Proteomes" id="UP000027219"/>
    </source>
</evidence>
<gene>
    <name evidence="1" type="ORF">VFDL14_10775</name>
</gene>
<dbReference type="GO" id="GO:0016301">
    <property type="term" value="F:kinase activity"/>
    <property type="evidence" value="ECO:0007669"/>
    <property type="project" value="UniProtKB-KW"/>
</dbReference>
<keyword evidence="1" id="KW-0418">Kinase</keyword>